<comment type="caution">
    <text evidence="1">The sequence shown here is derived from an EMBL/GenBank/DDBJ whole genome shotgun (WGS) entry which is preliminary data.</text>
</comment>
<sequence length="67" mass="7705">MSVCKQGDQESVNHVFLSDNTFPQFHADEVDECTFALNALVKFVNVNSRRHFSEIFSVFYNFKANAI</sequence>
<protein>
    <submittedName>
        <fullName evidence="1">Uncharacterized protein</fullName>
    </submittedName>
</protein>
<proteinExistence type="predicted"/>
<name>A0A644Y4U4_9ZZZZ</name>
<dbReference type="EMBL" id="VSSQ01004063">
    <property type="protein sequence ID" value="MPM23576.1"/>
    <property type="molecule type" value="Genomic_DNA"/>
</dbReference>
<reference evidence="1" key="1">
    <citation type="submission" date="2019-08" db="EMBL/GenBank/DDBJ databases">
        <authorList>
            <person name="Kucharzyk K."/>
            <person name="Murdoch R.W."/>
            <person name="Higgins S."/>
            <person name="Loffler F."/>
        </authorList>
    </citation>
    <scope>NUCLEOTIDE SEQUENCE</scope>
</reference>
<organism evidence="1">
    <name type="scientific">bioreactor metagenome</name>
    <dbReference type="NCBI Taxonomy" id="1076179"/>
    <lineage>
        <taxon>unclassified sequences</taxon>
        <taxon>metagenomes</taxon>
        <taxon>ecological metagenomes</taxon>
    </lineage>
</organism>
<evidence type="ECO:0000313" key="1">
    <source>
        <dbReference type="EMBL" id="MPM23576.1"/>
    </source>
</evidence>
<accession>A0A644Y4U4</accession>
<gene>
    <name evidence="1" type="ORF">SDC9_70050</name>
</gene>
<dbReference type="AlphaFoldDB" id="A0A644Y4U4"/>